<dbReference type="RefSeq" id="XP_045954547.1">
    <property type="nucleotide sequence ID" value="XM_046105094.1"/>
</dbReference>
<organism evidence="1 2">
    <name type="scientific">Truncatella angustata</name>
    <dbReference type="NCBI Taxonomy" id="152316"/>
    <lineage>
        <taxon>Eukaryota</taxon>
        <taxon>Fungi</taxon>
        <taxon>Dikarya</taxon>
        <taxon>Ascomycota</taxon>
        <taxon>Pezizomycotina</taxon>
        <taxon>Sordariomycetes</taxon>
        <taxon>Xylariomycetidae</taxon>
        <taxon>Amphisphaeriales</taxon>
        <taxon>Sporocadaceae</taxon>
        <taxon>Truncatella</taxon>
    </lineage>
</organism>
<dbReference type="OrthoDB" id="2101473at2759"/>
<dbReference type="PANTHER" id="PTHR35802">
    <property type="entry name" value="PROTEASE SYNTHASE AND SPORULATION PROTEIN PAI 2"/>
    <property type="match status" value="1"/>
</dbReference>
<dbReference type="SUPFAM" id="SSF50475">
    <property type="entry name" value="FMN-binding split barrel"/>
    <property type="match status" value="1"/>
</dbReference>
<dbReference type="GeneID" id="70133985"/>
<keyword evidence="2" id="KW-1185">Reference proteome</keyword>
<dbReference type="AlphaFoldDB" id="A0A9P8UDQ3"/>
<evidence type="ECO:0000313" key="2">
    <source>
        <dbReference type="Proteomes" id="UP000758603"/>
    </source>
</evidence>
<name>A0A9P8UDQ3_9PEZI</name>
<dbReference type="PANTHER" id="PTHR35802:SF1">
    <property type="entry name" value="PROTEASE SYNTHASE AND SPORULATION PROTEIN PAI 2"/>
    <property type="match status" value="1"/>
</dbReference>
<gene>
    <name evidence="1" type="ORF">BKA67DRAFT_594805</name>
</gene>
<comment type="caution">
    <text evidence="1">The sequence shown here is derived from an EMBL/GenBank/DDBJ whole genome shotgun (WGS) entry which is preliminary data.</text>
</comment>
<dbReference type="EMBL" id="JAGPXC010000008">
    <property type="protein sequence ID" value="KAH6648035.1"/>
    <property type="molecule type" value="Genomic_DNA"/>
</dbReference>
<accession>A0A9P8UDQ3</accession>
<dbReference type="InterPro" id="IPR007396">
    <property type="entry name" value="TR_PAI2-type"/>
</dbReference>
<reference evidence="1" key="1">
    <citation type="journal article" date="2021" name="Nat. Commun.">
        <title>Genetic determinants of endophytism in the Arabidopsis root mycobiome.</title>
        <authorList>
            <person name="Mesny F."/>
            <person name="Miyauchi S."/>
            <person name="Thiergart T."/>
            <person name="Pickel B."/>
            <person name="Atanasova L."/>
            <person name="Karlsson M."/>
            <person name="Huettel B."/>
            <person name="Barry K.W."/>
            <person name="Haridas S."/>
            <person name="Chen C."/>
            <person name="Bauer D."/>
            <person name="Andreopoulos W."/>
            <person name="Pangilinan J."/>
            <person name="LaButti K."/>
            <person name="Riley R."/>
            <person name="Lipzen A."/>
            <person name="Clum A."/>
            <person name="Drula E."/>
            <person name="Henrissat B."/>
            <person name="Kohler A."/>
            <person name="Grigoriev I.V."/>
            <person name="Martin F.M."/>
            <person name="Hacquard S."/>
        </authorList>
    </citation>
    <scope>NUCLEOTIDE SEQUENCE</scope>
    <source>
        <strain evidence="1">MPI-SDFR-AT-0073</strain>
    </source>
</reference>
<protein>
    <submittedName>
        <fullName evidence="1">Transcriptional regulator PAI 2-type</fullName>
    </submittedName>
</protein>
<dbReference type="Gene3D" id="2.30.110.10">
    <property type="entry name" value="Electron Transport, Fmn-binding Protein, Chain A"/>
    <property type="match status" value="1"/>
</dbReference>
<proteinExistence type="predicted"/>
<dbReference type="Proteomes" id="UP000758603">
    <property type="component" value="Unassembled WGS sequence"/>
</dbReference>
<dbReference type="InterPro" id="IPR012349">
    <property type="entry name" value="Split_barrel_FMN-bd"/>
</dbReference>
<evidence type="ECO:0000313" key="1">
    <source>
        <dbReference type="EMBL" id="KAH6648035.1"/>
    </source>
</evidence>
<sequence length="196" mass="22262">MHLLSHNAEHKLDVLHQFIRANSLGVVTTAIRCPPFPLLQASHIPWVIDIVEEDVGSLYGRLRGHMARQNPQAKSIIEYVSQFGSDSNEIWLPEDVLVMFNGLMHHYITPKFHKETKPNTGKVVPTWDYDAVQVYGKARVYIDMQSDTAIMGYESSDKPETRAWKVSDAPARYIDLLTKNLIGIEIKITCMDGRIS</sequence>
<dbReference type="Pfam" id="PF04299">
    <property type="entry name" value="FMN_bind_2"/>
    <property type="match status" value="1"/>
</dbReference>